<dbReference type="NCBIfam" id="NF006975">
    <property type="entry name" value="PRK09448.1"/>
    <property type="match status" value="1"/>
</dbReference>
<sequence>MSATKLVKTKSFKLRPTSNDIDKSVKVVVIQELNRIVIQLTDLALITKQAHWNMRGTNFIAVHTMLDDIHSCITEHADTCAERAVQLGGRVLATVRSINDNTLLESYPTDIYAVQDHLTALAGCYSVIANSIRKRIIDIKDEGSADILTAASRDLDKFLWLIEANIDKQ</sequence>
<evidence type="ECO:0000256" key="2">
    <source>
        <dbReference type="RuleBase" id="RU003875"/>
    </source>
</evidence>
<feature type="domain" description="Ferritin/DPS" evidence="3">
    <location>
        <begin position="30"/>
        <end position="168"/>
    </location>
</feature>
<dbReference type="GO" id="GO:0016722">
    <property type="term" value="F:oxidoreductase activity, acting on metal ions"/>
    <property type="evidence" value="ECO:0007669"/>
    <property type="project" value="InterPro"/>
</dbReference>
<dbReference type="OrthoDB" id="9797687at2"/>
<dbReference type="Gene3D" id="1.20.1260.10">
    <property type="match status" value="1"/>
</dbReference>
<dbReference type="Proteomes" id="UP000261875">
    <property type="component" value="Chromosome"/>
</dbReference>
<proteinExistence type="inferred from homology"/>
<evidence type="ECO:0000313" key="4">
    <source>
        <dbReference type="EMBL" id="AWK14989.1"/>
    </source>
</evidence>
<gene>
    <name evidence="4" type="ORF">CCS41_11740</name>
</gene>
<organism evidence="4 5">
    <name type="scientific">Candidatus Fukatsuia symbiotica</name>
    <dbReference type="NCBI Taxonomy" id="1878942"/>
    <lineage>
        <taxon>Bacteria</taxon>
        <taxon>Pseudomonadati</taxon>
        <taxon>Pseudomonadota</taxon>
        <taxon>Gammaproteobacteria</taxon>
        <taxon>Enterobacterales</taxon>
        <taxon>Yersiniaceae</taxon>
        <taxon>Candidatus Fukatsuia</taxon>
    </lineage>
</organism>
<dbReference type="GO" id="GO:0008199">
    <property type="term" value="F:ferric iron binding"/>
    <property type="evidence" value="ECO:0007669"/>
    <property type="project" value="InterPro"/>
</dbReference>
<dbReference type="PIRSF" id="PIRSF005900">
    <property type="entry name" value="Dps"/>
    <property type="match status" value="1"/>
</dbReference>
<dbReference type="RefSeq" id="WP_072550417.1">
    <property type="nucleotide sequence ID" value="NZ_CP021659.1"/>
</dbReference>
<dbReference type="InterPro" id="IPR009078">
    <property type="entry name" value="Ferritin-like_SF"/>
</dbReference>
<dbReference type="PANTHER" id="PTHR42932">
    <property type="entry name" value="GENERAL STRESS PROTEIN 20U"/>
    <property type="match status" value="1"/>
</dbReference>
<dbReference type="EMBL" id="CP021659">
    <property type="protein sequence ID" value="AWK14989.1"/>
    <property type="molecule type" value="Genomic_DNA"/>
</dbReference>
<dbReference type="Pfam" id="PF00210">
    <property type="entry name" value="Ferritin"/>
    <property type="match status" value="1"/>
</dbReference>
<comment type="similarity">
    <text evidence="1 2">Belongs to the Dps family.</text>
</comment>
<dbReference type="STRING" id="1878942.GCA_900128755_00277"/>
<protein>
    <submittedName>
        <fullName evidence="4">DNA starvation/stationary phase protection protein Dps</fullName>
    </submittedName>
</protein>
<evidence type="ECO:0000256" key="1">
    <source>
        <dbReference type="ARBA" id="ARBA00009497"/>
    </source>
</evidence>
<evidence type="ECO:0000259" key="3">
    <source>
        <dbReference type="Pfam" id="PF00210"/>
    </source>
</evidence>
<keyword evidence="5" id="KW-1185">Reference proteome</keyword>
<dbReference type="PROSITE" id="PS00818">
    <property type="entry name" value="DPS_1"/>
    <property type="match status" value="1"/>
</dbReference>
<dbReference type="InterPro" id="IPR008331">
    <property type="entry name" value="Ferritin_DPS_dom"/>
</dbReference>
<dbReference type="PRINTS" id="PR01346">
    <property type="entry name" value="HELNAPAPROT"/>
</dbReference>
<dbReference type="InterPro" id="IPR002177">
    <property type="entry name" value="DPS_DNA-bd"/>
</dbReference>
<evidence type="ECO:0000313" key="5">
    <source>
        <dbReference type="Proteomes" id="UP000261875"/>
    </source>
</evidence>
<dbReference type="KEGG" id="fsm:CCS41_11740"/>
<accession>A0A2U8I7C5</accession>
<dbReference type="InterPro" id="IPR023188">
    <property type="entry name" value="DPS_DNA-bd_CS"/>
</dbReference>
<dbReference type="PANTHER" id="PTHR42932:SF3">
    <property type="entry name" value="DNA PROTECTION DURING STARVATION PROTEIN"/>
    <property type="match status" value="1"/>
</dbReference>
<name>A0A2U8I7C5_9GAMM</name>
<reference evidence="4 5" key="1">
    <citation type="submission" date="2017-05" db="EMBL/GenBank/DDBJ databases">
        <title>Genome sequence of Candidatus Fukatsuia symbiotica and Candidatus Hamiltonella defensa from Acyrthosiphon pisum strain 5D.</title>
        <authorList>
            <person name="Patel V.A."/>
            <person name="Chevignon G."/>
            <person name="Russell J.A."/>
            <person name="Oliver K.M."/>
        </authorList>
    </citation>
    <scope>NUCLEOTIDE SEQUENCE [LARGE SCALE GENOMIC DNA]</scope>
    <source>
        <strain evidence="4 5">5D</strain>
    </source>
</reference>
<dbReference type="AlphaFoldDB" id="A0A2U8I7C5"/>
<dbReference type="SUPFAM" id="SSF47240">
    <property type="entry name" value="Ferritin-like"/>
    <property type="match status" value="1"/>
</dbReference>
<dbReference type="CDD" id="cd01043">
    <property type="entry name" value="DPS"/>
    <property type="match status" value="1"/>
</dbReference>
<dbReference type="InterPro" id="IPR012347">
    <property type="entry name" value="Ferritin-like"/>
</dbReference>